<dbReference type="KEGG" id="nia:A8C56_02370"/>
<evidence type="ECO:0000313" key="1">
    <source>
        <dbReference type="EMBL" id="ANH79972.1"/>
    </source>
</evidence>
<dbReference type="Proteomes" id="UP000077667">
    <property type="component" value="Chromosome"/>
</dbReference>
<accession>A0A1A9HZX0</accession>
<keyword evidence="2" id="KW-1185">Reference proteome</keyword>
<protein>
    <submittedName>
        <fullName evidence="1">Uncharacterized protein</fullName>
    </submittedName>
</protein>
<dbReference type="EMBL" id="CP015772">
    <property type="protein sequence ID" value="ANH79972.1"/>
    <property type="molecule type" value="Genomic_DNA"/>
</dbReference>
<dbReference type="AlphaFoldDB" id="A0A1A9HZX0"/>
<gene>
    <name evidence="1" type="ORF">A8C56_02370</name>
</gene>
<reference evidence="1 2" key="1">
    <citation type="submission" date="2016-05" db="EMBL/GenBank/DDBJ databases">
        <title>Niabella ginsenosidivorans BS26 whole genome sequencing.</title>
        <authorList>
            <person name="Im W.T."/>
            <person name="Siddiqi M.Z."/>
        </authorList>
    </citation>
    <scope>NUCLEOTIDE SEQUENCE [LARGE SCALE GENOMIC DNA]</scope>
    <source>
        <strain evidence="1 2">BS26</strain>
    </source>
</reference>
<name>A0A1A9HZX0_9BACT</name>
<evidence type="ECO:0000313" key="2">
    <source>
        <dbReference type="Proteomes" id="UP000077667"/>
    </source>
</evidence>
<organism evidence="1 2">
    <name type="scientific">Niabella ginsenosidivorans</name>
    <dbReference type="NCBI Taxonomy" id="1176587"/>
    <lineage>
        <taxon>Bacteria</taxon>
        <taxon>Pseudomonadati</taxon>
        <taxon>Bacteroidota</taxon>
        <taxon>Chitinophagia</taxon>
        <taxon>Chitinophagales</taxon>
        <taxon>Chitinophagaceae</taxon>
        <taxon>Niabella</taxon>
    </lineage>
</organism>
<sequence length="67" mass="7326">MTKTGLGFNVSYNLSWAANHKSVTFKLIGMTIFSIVIPGAARDSQKSRGSLYYQRDASAHSAPLHPE</sequence>
<proteinExistence type="predicted"/>
<dbReference type="STRING" id="1176587.A8C56_02370"/>